<feature type="compositionally biased region" description="Polar residues" evidence="1">
    <location>
        <begin position="102"/>
        <end position="118"/>
    </location>
</feature>
<evidence type="ECO:0000313" key="3">
    <source>
        <dbReference type="Proteomes" id="UP000011713"/>
    </source>
</evidence>
<keyword evidence="3" id="KW-1185">Reference proteome</keyword>
<sequence length="118" mass="13595">MGHEDPHREVTSSAHDTRAVPSACKYRIRWLGFSPEQDTWERAPRFFAKSQISFGHVNVLVVKENETSDENVVVNVYHHDHEKEGDNENVVNLYHHDHENETSMSTTQQDEQANVVPS</sequence>
<reference evidence="3" key="1">
    <citation type="journal article" date="2010" name="Science">
        <title>Signatures of adaptation to obligate biotrophy in the Hyaloperonospora arabidopsidis genome.</title>
        <authorList>
            <person name="Baxter L."/>
            <person name="Tripathy S."/>
            <person name="Ishaque N."/>
            <person name="Boot N."/>
            <person name="Cabral A."/>
            <person name="Kemen E."/>
            <person name="Thines M."/>
            <person name="Ah-Fong A."/>
            <person name="Anderson R."/>
            <person name="Badejoko W."/>
            <person name="Bittner-Eddy P."/>
            <person name="Boore J.L."/>
            <person name="Chibucos M.C."/>
            <person name="Coates M."/>
            <person name="Dehal P."/>
            <person name="Delehaunty K."/>
            <person name="Dong S."/>
            <person name="Downton P."/>
            <person name="Dumas B."/>
            <person name="Fabro G."/>
            <person name="Fronick C."/>
            <person name="Fuerstenberg S.I."/>
            <person name="Fulton L."/>
            <person name="Gaulin E."/>
            <person name="Govers F."/>
            <person name="Hughes L."/>
            <person name="Humphray S."/>
            <person name="Jiang R.H."/>
            <person name="Judelson H."/>
            <person name="Kamoun S."/>
            <person name="Kyung K."/>
            <person name="Meijer H."/>
            <person name="Minx P."/>
            <person name="Morris P."/>
            <person name="Nelson J."/>
            <person name="Phuntumart V."/>
            <person name="Qutob D."/>
            <person name="Rehmany A."/>
            <person name="Rougon-Cardoso A."/>
            <person name="Ryden P."/>
            <person name="Torto-Alalibo T."/>
            <person name="Studholme D."/>
            <person name="Wang Y."/>
            <person name="Win J."/>
            <person name="Wood J."/>
            <person name="Clifton S.W."/>
            <person name="Rogers J."/>
            <person name="Van den Ackerveken G."/>
            <person name="Jones J.D."/>
            <person name="McDowell J.M."/>
            <person name="Beynon J."/>
            <person name="Tyler B.M."/>
        </authorList>
    </citation>
    <scope>NUCLEOTIDE SEQUENCE [LARGE SCALE GENOMIC DNA]</scope>
    <source>
        <strain evidence="3">Emoy2</strain>
    </source>
</reference>
<protein>
    <recommendedName>
        <fullName evidence="4">Chromo domain-containing protein</fullName>
    </recommendedName>
</protein>
<evidence type="ECO:0008006" key="4">
    <source>
        <dbReference type="Google" id="ProtNLM"/>
    </source>
</evidence>
<dbReference type="AlphaFoldDB" id="M4B2E5"/>
<evidence type="ECO:0000313" key="2">
    <source>
        <dbReference type="EnsemblProtists" id="HpaP800443"/>
    </source>
</evidence>
<dbReference type="EnsemblProtists" id="HpaT800443">
    <property type="protein sequence ID" value="HpaP800443"/>
    <property type="gene ID" value="HpaG800443"/>
</dbReference>
<accession>M4B2E5</accession>
<dbReference type="InterPro" id="IPR016197">
    <property type="entry name" value="Chromo-like_dom_sf"/>
</dbReference>
<reference evidence="2" key="2">
    <citation type="submission" date="2015-06" db="UniProtKB">
        <authorList>
            <consortium name="EnsemblProtists"/>
        </authorList>
    </citation>
    <scope>IDENTIFICATION</scope>
    <source>
        <strain evidence="2">Emoy2</strain>
    </source>
</reference>
<evidence type="ECO:0000256" key="1">
    <source>
        <dbReference type="SAM" id="MobiDB-lite"/>
    </source>
</evidence>
<dbReference type="VEuPathDB" id="FungiDB:HpaG800443"/>
<dbReference type="EMBL" id="JH597777">
    <property type="status" value="NOT_ANNOTATED_CDS"/>
    <property type="molecule type" value="Genomic_DNA"/>
</dbReference>
<dbReference type="InParanoid" id="M4B2E5"/>
<dbReference type="SUPFAM" id="SSF54160">
    <property type="entry name" value="Chromo domain-like"/>
    <property type="match status" value="1"/>
</dbReference>
<dbReference type="Proteomes" id="UP000011713">
    <property type="component" value="Unassembled WGS sequence"/>
</dbReference>
<proteinExistence type="predicted"/>
<dbReference type="HOGENOM" id="CLU_2077604_0_0_1"/>
<name>M4B2E5_HYAAE</name>
<organism evidence="2 3">
    <name type="scientific">Hyaloperonospora arabidopsidis (strain Emoy2)</name>
    <name type="common">Downy mildew agent</name>
    <name type="synonym">Peronospora arabidopsidis</name>
    <dbReference type="NCBI Taxonomy" id="559515"/>
    <lineage>
        <taxon>Eukaryota</taxon>
        <taxon>Sar</taxon>
        <taxon>Stramenopiles</taxon>
        <taxon>Oomycota</taxon>
        <taxon>Peronosporomycetes</taxon>
        <taxon>Peronosporales</taxon>
        <taxon>Peronosporaceae</taxon>
        <taxon>Hyaloperonospora</taxon>
    </lineage>
</organism>
<feature type="region of interest" description="Disordered" evidence="1">
    <location>
        <begin position="93"/>
        <end position="118"/>
    </location>
</feature>
<dbReference type="CDD" id="cd00024">
    <property type="entry name" value="CD_CSD"/>
    <property type="match status" value="1"/>
</dbReference>